<dbReference type="AlphaFoldDB" id="A0ABC9ZM27"/>
<sequence>MPKSFDQDAKDRVLRLVEDRIFVEHMSMHPACQAVALKAGGYGARAVNGLKLARRAGNIPEPVPEDLAAENARLRRNNHQLRDTNEPLKAAAASSCWNQAHNRDGWRLL</sequence>
<evidence type="ECO:0000313" key="2">
    <source>
        <dbReference type="Proteomes" id="UP000315234"/>
    </source>
</evidence>
<dbReference type="EMBL" id="BJLD01000001">
    <property type="protein sequence ID" value="GEA43089.1"/>
    <property type="molecule type" value="Genomic_DNA"/>
</dbReference>
<name>A0ABC9ZM27_CORST</name>
<organism evidence="1 2">
    <name type="scientific">Corynebacterium striatum</name>
    <dbReference type="NCBI Taxonomy" id="43770"/>
    <lineage>
        <taxon>Bacteria</taxon>
        <taxon>Bacillati</taxon>
        <taxon>Actinomycetota</taxon>
        <taxon>Actinomycetes</taxon>
        <taxon>Mycobacteriales</taxon>
        <taxon>Corynebacteriaceae</taxon>
        <taxon>Corynebacterium</taxon>
    </lineage>
</organism>
<proteinExistence type="predicted"/>
<dbReference type="Proteomes" id="UP000315234">
    <property type="component" value="Unassembled WGS sequence"/>
</dbReference>
<reference evidence="1 2" key="1">
    <citation type="submission" date="2019-06" db="EMBL/GenBank/DDBJ databases">
        <title>Draft genome sequence of Corynebacterium striatum NBRC 15291.</title>
        <authorList>
            <person name="Miura T."/>
            <person name="Furukawa M."/>
            <person name="Shimamura M."/>
            <person name="Ohyama Y."/>
            <person name="Yamazoe A."/>
            <person name="Kawasaki H."/>
        </authorList>
    </citation>
    <scope>NUCLEOTIDE SEQUENCE [LARGE SCALE GENOMIC DNA]</scope>
    <source>
        <strain evidence="1 2">NBRC 15291</strain>
    </source>
</reference>
<gene>
    <name evidence="1" type="ORF">Cst04h_12590</name>
</gene>
<dbReference type="RefSeq" id="WP_005528085.1">
    <property type="nucleotide sequence ID" value="NZ_BJLD01000001.1"/>
</dbReference>
<evidence type="ECO:0008006" key="3">
    <source>
        <dbReference type="Google" id="ProtNLM"/>
    </source>
</evidence>
<accession>A0ABC9ZM27</accession>
<evidence type="ECO:0000313" key="1">
    <source>
        <dbReference type="EMBL" id="GEA43089.1"/>
    </source>
</evidence>
<protein>
    <recommendedName>
        <fullName evidence="3">Transposase</fullName>
    </recommendedName>
</protein>
<comment type="caution">
    <text evidence="1">The sequence shown here is derived from an EMBL/GenBank/DDBJ whole genome shotgun (WGS) entry which is preliminary data.</text>
</comment>